<evidence type="ECO:0000259" key="1">
    <source>
        <dbReference type="Pfam" id="PF01208"/>
    </source>
</evidence>
<proteinExistence type="predicted"/>
<name>A0AAW5K6X4_9BACT</name>
<dbReference type="InterPro" id="IPR038071">
    <property type="entry name" value="UROD/MetE-like_sf"/>
</dbReference>
<dbReference type="Gene3D" id="3.20.20.210">
    <property type="match status" value="1"/>
</dbReference>
<gene>
    <name evidence="2" type="ORF">NE630_08575</name>
</gene>
<sequence>MSVNRELVLKALKCEEVERVPWVPFTGVHCAKLLGMDAESFLRSPENIVKGVKLAAERYLADGVCSVFDLQIEAEALGCELKWSKNNPPAVSTHVLQNKNLSDLPELTKEKGRIADALKATSMLKKEIGDSVAIFGLICGPFTLALHLAGANFLTDMIEEPDRANEILEFCADATKKMSLWYLEAGADVVALVDPMTSQISPRHFKKYVMNTVAPSIEAVKEKGGIVTLFCCGDATKNIELMMQCKPNGIAFDEQVSVAASRELSEKYNVAIEGNLHLTTTLLFGSPTECVDDAQRCLKDGGKKGYILSPGCDLPFDTPEYNLEAVGRFVQYGEIPAKNSGFLSLEEALKGCDELAEGFTSVEVKPGEIFVEIVTLDSGGCAPCQYMMESLLRVKDRYGDKLTYRETLIKSLAGIKRVGAIGVKNLPSMLINNELVFDNIVPTDEELVKELDKRL</sequence>
<dbReference type="EMBL" id="JANFYT010000016">
    <property type="protein sequence ID" value="MCQ4814478.1"/>
    <property type="molecule type" value="Genomic_DNA"/>
</dbReference>
<dbReference type="GO" id="GO:0004853">
    <property type="term" value="F:uroporphyrinogen decarboxylase activity"/>
    <property type="evidence" value="ECO:0007669"/>
    <property type="project" value="InterPro"/>
</dbReference>
<comment type="caution">
    <text evidence="2">The sequence shown here is derived from an EMBL/GenBank/DDBJ whole genome shotgun (WGS) entry which is preliminary data.</text>
</comment>
<dbReference type="PANTHER" id="PTHR47099">
    <property type="entry name" value="METHYLCOBAMIDE:COM METHYLTRANSFERASE MTBA"/>
    <property type="match status" value="1"/>
</dbReference>
<accession>A0AAW5K6X4</accession>
<dbReference type="InterPro" id="IPR052024">
    <property type="entry name" value="Methanogen_methyltrans"/>
</dbReference>
<dbReference type="AlphaFoldDB" id="A0AAW5K6X4"/>
<evidence type="ECO:0000313" key="3">
    <source>
        <dbReference type="Proteomes" id="UP001205919"/>
    </source>
</evidence>
<dbReference type="InterPro" id="IPR000257">
    <property type="entry name" value="Uroporphyrinogen_deCOase"/>
</dbReference>
<dbReference type="Proteomes" id="UP001205919">
    <property type="component" value="Unassembled WGS sequence"/>
</dbReference>
<dbReference type="RefSeq" id="WP_256181888.1">
    <property type="nucleotide sequence ID" value="NZ_JANFYT010000016.1"/>
</dbReference>
<feature type="domain" description="Uroporphyrinogen decarboxylase (URO-D)" evidence="1">
    <location>
        <begin position="5"/>
        <end position="330"/>
    </location>
</feature>
<dbReference type="GO" id="GO:0006779">
    <property type="term" value="P:porphyrin-containing compound biosynthetic process"/>
    <property type="evidence" value="ECO:0007669"/>
    <property type="project" value="InterPro"/>
</dbReference>
<dbReference type="Pfam" id="PF01208">
    <property type="entry name" value="URO-D"/>
    <property type="match status" value="1"/>
</dbReference>
<organism evidence="2 3">
    <name type="scientific">Cloacibacillus evryensis</name>
    <dbReference type="NCBI Taxonomy" id="508460"/>
    <lineage>
        <taxon>Bacteria</taxon>
        <taxon>Thermotogati</taxon>
        <taxon>Synergistota</taxon>
        <taxon>Synergistia</taxon>
        <taxon>Synergistales</taxon>
        <taxon>Synergistaceae</taxon>
        <taxon>Cloacibacillus</taxon>
    </lineage>
</organism>
<protein>
    <submittedName>
        <fullName evidence="2">Uroporphyrinogen decarboxylase family protein</fullName>
    </submittedName>
</protein>
<reference evidence="2 3" key="1">
    <citation type="submission" date="2022-06" db="EMBL/GenBank/DDBJ databases">
        <title>Isolation of gut microbiota from human fecal samples.</title>
        <authorList>
            <person name="Pamer E.G."/>
            <person name="Barat B."/>
            <person name="Waligurski E."/>
            <person name="Medina S."/>
            <person name="Paddock L."/>
            <person name="Mostad J."/>
        </authorList>
    </citation>
    <scope>NUCLEOTIDE SEQUENCE [LARGE SCALE GENOMIC DNA]</scope>
    <source>
        <strain evidence="2 3">DFI.9.90</strain>
    </source>
</reference>
<keyword evidence="3" id="KW-1185">Reference proteome</keyword>
<dbReference type="PANTHER" id="PTHR47099:SF1">
    <property type="entry name" value="METHYLCOBAMIDE:COM METHYLTRANSFERASE MTBA"/>
    <property type="match status" value="1"/>
</dbReference>
<evidence type="ECO:0000313" key="2">
    <source>
        <dbReference type="EMBL" id="MCQ4814478.1"/>
    </source>
</evidence>
<dbReference type="SUPFAM" id="SSF51726">
    <property type="entry name" value="UROD/MetE-like"/>
    <property type="match status" value="1"/>
</dbReference>
<dbReference type="CDD" id="cd03465">
    <property type="entry name" value="URO-D_like"/>
    <property type="match status" value="1"/>
</dbReference>